<accession>A0AA35R679</accession>
<sequence>MAGKQILCAFGVDLDAVGGWLGSYGGEDSPDDISRGVFAGEVGTPRLLKLFERLDIKTSWFIPGHSIETFPDECRMIVEQGHEVGMHGYSHENPIAMSPEQEEVVLLRCIDLITELSGQRPRGYVAPWWEFSHVTNELLLKHGIKYDHSLMHRDFECYYVRVGDRWTKIDYAMPADYWMHALERGEETDLVEIPANWYLDDLPPMMFIKKSPNSHGFVNPRDIESMWRDQFDWVYREYDEAVFPITIHPDVSGRPQVLLMLERITEYIRSHDGVRFATFEEIADDFLAKHPRQRQ</sequence>
<feature type="domain" description="NodB homology" evidence="1">
    <location>
        <begin position="30"/>
        <end position="277"/>
    </location>
</feature>
<dbReference type="GO" id="GO:0005975">
    <property type="term" value="P:carbohydrate metabolic process"/>
    <property type="evidence" value="ECO:0007669"/>
    <property type="project" value="InterPro"/>
</dbReference>
<reference evidence="2" key="1">
    <citation type="submission" date="2023-03" db="EMBL/GenBank/DDBJ databases">
        <authorList>
            <person name="Steffen K."/>
            <person name="Cardenas P."/>
        </authorList>
    </citation>
    <scope>NUCLEOTIDE SEQUENCE</scope>
</reference>
<comment type="caution">
    <text evidence="2">The sequence shown here is derived from an EMBL/GenBank/DDBJ whole genome shotgun (WGS) entry which is preliminary data.</text>
</comment>
<dbReference type="PROSITE" id="PS51677">
    <property type="entry name" value="NODB"/>
    <property type="match status" value="1"/>
</dbReference>
<dbReference type="GO" id="GO:0016810">
    <property type="term" value="F:hydrolase activity, acting on carbon-nitrogen (but not peptide) bonds"/>
    <property type="evidence" value="ECO:0007669"/>
    <property type="project" value="InterPro"/>
</dbReference>
<evidence type="ECO:0000313" key="2">
    <source>
        <dbReference type="EMBL" id="CAI8003826.1"/>
    </source>
</evidence>
<dbReference type="Pfam" id="PF01522">
    <property type="entry name" value="Polysacc_deac_1"/>
    <property type="match status" value="1"/>
</dbReference>
<keyword evidence="3" id="KW-1185">Reference proteome</keyword>
<dbReference type="PANTHER" id="PTHR47561">
    <property type="entry name" value="POLYSACCHARIDE DEACETYLASE FAMILY PROTEIN (AFU_ORTHOLOGUE AFUA_6G05030)"/>
    <property type="match status" value="1"/>
</dbReference>
<dbReference type="SUPFAM" id="SSF88713">
    <property type="entry name" value="Glycoside hydrolase/deacetylase"/>
    <property type="match status" value="1"/>
</dbReference>
<dbReference type="CDD" id="cd10938">
    <property type="entry name" value="CE4_HpPgdA_like"/>
    <property type="match status" value="1"/>
</dbReference>
<organism evidence="2 3">
    <name type="scientific">Geodia barretti</name>
    <name type="common">Barrett's horny sponge</name>
    <dbReference type="NCBI Taxonomy" id="519541"/>
    <lineage>
        <taxon>Eukaryota</taxon>
        <taxon>Metazoa</taxon>
        <taxon>Porifera</taxon>
        <taxon>Demospongiae</taxon>
        <taxon>Heteroscleromorpha</taxon>
        <taxon>Tetractinellida</taxon>
        <taxon>Astrophorina</taxon>
        <taxon>Geodiidae</taxon>
        <taxon>Geodia</taxon>
    </lineage>
</organism>
<proteinExistence type="predicted"/>
<protein>
    <submittedName>
        <fullName evidence="2">Peptidoglycan deacetylase</fullName>
    </submittedName>
</protein>
<dbReference type="PANTHER" id="PTHR47561:SF1">
    <property type="entry name" value="POLYSACCHARIDE DEACETYLASE FAMILY PROTEIN (AFU_ORTHOLOGUE AFUA_6G05030)"/>
    <property type="match status" value="1"/>
</dbReference>
<dbReference type="InterPro" id="IPR011330">
    <property type="entry name" value="Glyco_hydro/deAcase_b/a-brl"/>
</dbReference>
<dbReference type="EMBL" id="CASHTH010000544">
    <property type="protein sequence ID" value="CAI8003826.1"/>
    <property type="molecule type" value="Genomic_DNA"/>
</dbReference>
<dbReference type="InterPro" id="IPR002509">
    <property type="entry name" value="NODB_dom"/>
</dbReference>
<gene>
    <name evidence="2" type="ORF">GBAR_LOCUS3779</name>
</gene>
<dbReference type="InterPro" id="IPR037950">
    <property type="entry name" value="PgdA-like"/>
</dbReference>
<evidence type="ECO:0000313" key="3">
    <source>
        <dbReference type="Proteomes" id="UP001174909"/>
    </source>
</evidence>
<dbReference type="Gene3D" id="3.20.20.370">
    <property type="entry name" value="Glycoside hydrolase/deacetylase"/>
    <property type="match status" value="1"/>
</dbReference>
<evidence type="ECO:0000259" key="1">
    <source>
        <dbReference type="PROSITE" id="PS51677"/>
    </source>
</evidence>
<dbReference type="Proteomes" id="UP001174909">
    <property type="component" value="Unassembled WGS sequence"/>
</dbReference>
<name>A0AA35R679_GEOBA</name>
<dbReference type="AlphaFoldDB" id="A0AA35R679"/>